<sequence>MEKKVLWRKKTKLIFCFGLALMAVLFPPGSPLNDEGKALMSIKASFNNMCCSTGMMPMTAISVLGMGFSATMSASLWPS</sequence>
<dbReference type="AlphaFoldDB" id="A0A5N5GB73"/>
<reference evidence="2 3" key="3">
    <citation type="submission" date="2019-11" db="EMBL/GenBank/DDBJ databases">
        <title>A de novo genome assembly of a pear dwarfing rootstock.</title>
        <authorList>
            <person name="Wang F."/>
            <person name="Wang J."/>
            <person name="Li S."/>
            <person name="Zhang Y."/>
            <person name="Fang M."/>
            <person name="Ma L."/>
            <person name="Zhao Y."/>
            <person name="Jiang S."/>
        </authorList>
    </citation>
    <scope>NUCLEOTIDE SEQUENCE [LARGE SCALE GENOMIC DNA]</scope>
    <source>
        <strain evidence="2">S2</strain>
        <tissue evidence="2">Leaf</tissue>
    </source>
</reference>
<organism evidence="2 3">
    <name type="scientific">Pyrus ussuriensis x Pyrus communis</name>
    <dbReference type="NCBI Taxonomy" id="2448454"/>
    <lineage>
        <taxon>Eukaryota</taxon>
        <taxon>Viridiplantae</taxon>
        <taxon>Streptophyta</taxon>
        <taxon>Embryophyta</taxon>
        <taxon>Tracheophyta</taxon>
        <taxon>Spermatophyta</taxon>
        <taxon>Magnoliopsida</taxon>
        <taxon>eudicotyledons</taxon>
        <taxon>Gunneridae</taxon>
        <taxon>Pentapetalae</taxon>
        <taxon>rosids</taxon>
        <taxon>fabids</taxon>
        <taxon>Rosales</taxon>
        <taxon>Rosaceae</taxon>
        <taxon>Amygdaloideae</taxon>
        <taxon>Maleae</taxon>
        <taxon>Pyrus</taxon>
    </lineage>
</organism>
<evidence type="ECO:0000313" key="3">
    <source>
        <dbReference type="Proteomes" id="UP000327157"/>
    </source>
</evidence>
<accession>A0A5N5GB73</accession>
<evidence type="ECO:0000313" key="2">
    <source>
        <dbReference type="EMBL" id="KAB2610692.1"/>
    </source>
</evidence>
<keyword evidence="2" id="KW-0808">Transferase</keyword>
<dbReference type="GO" id="GO:0016301">
    <property type="term" value="F:kinase activity"/>
    <property type="evidence" value="ECO:0007669"/>
    <property type="project" value="UniProtKB-KW"/>
</dbReference>
<comment type="caution">
    <text evidence="2">The sequence shown here is derived from an EMBL/GenBank/DDBJ whole genome shotgun (WGS) entry which is preliminary data.</text>
</comment>
<keyword evidence="2" id="KW-0418">Kinase</keyword>
<proteinExistence type="predicted"/>
<reference evidence="3" key="2">
    <citation type="submission" date="2019-10" db="EMBL/GenBank/DDBJ databases">
        <title>A de novo genome assembly of a pear dwarfing rootstock.</title>
        <authorList>
            <person name="Wang F."/>
            <person name="Wang J."/>
            <person name="Li S."/>
            <person name="Zhang Y."/>
            <person name="Fang M."/>
            <person name="Ma L."/>
            <person name="Zhao Y."/>
            <person name="Jiang S."/>
        </authorList>
    </citation>
    <scope>NUCLEOTIDE SEQUENCE [LARGE SCALE GENOMIC DNA]</scope>
</reference>
<gene>
    <name evidence="2" type="ORF">D8674_018724</name>
</gene>
<protein>
    <submittedName>
        <fullName evidence="2">LRR receptor-like serine/threonine-protein kinase ERL1</fullName>
    </submittedName>
</protein>
<evidence type="ECO:0000256" key="1">
    <source>
        <dbReference type="SAM" id="Phobius"/>
    </source>
</evidence>
<keyword evidence="1" id="KW-0812">Transmembrane</keyword>
<keyword evidence="1" id="KW-0472">Membrane</keyword>
<reference evidence="2 3" key="1">
    <citation type="submission" date="2019-09" db="EMBL/GenBank/DDBJ databases">
        <authorList>
            <person name="Ou C."/>
        </authorList>
    </citation>
    <scope>NUCLEOTIDE SEQUENCE [LARGE SCALE GENOMIC DNA]</scope>
    <source>
        <strain evidence="2">S2</strain>
        <tissue evidence="2">Leaf</tissue>
    </source>
</reference>
<feature type="transmembrane region" description="Helical" evidence="1">
    <location>
        <begin position="55"/>
        <end position="77"/>
    </location>
</feature>
<dbReference type="EMBL" id="SMOL01000487">
    <property type="protein sequence ID" value="KAB2610692.1"/>
    <property type="molecule type" value="Genomic_DNA"/>
</dbReference>
<keyword evidence="1" id="KW-1133">Transmembrane helix</keyword>
<dbReference type="Proteomes" id="UP000327157">
    <property type="component" value="Chromosome 17"/>
</dbReference>
<keyword evidence="3" id="KW-1185">Reference proteome</keyword>
<name>A0A5N5GB73_9ROSA</name>
<keyword evidence="2" id="KW-0675">Receptor</keyword>